<dbReference type="PRINTS" id="PR00040">
    <property type="entry name" value="HTHMERR"/>
</dbReference>
<evidence type="ECO:0000256" key="3">
    <source>
        <dbReference type="ARBA" id="ARBA00023163"/>
    </source>
</evidence>
<dbReference type="AlphaFoldDB" id="A0A6L6GE66"/>
<evidence type="ECO:0000256" key="1">
    <source>
        <dbReference type="ARBA" id="ARBA00023015"/>
    </source>
</evidence>
<proteinExistence type="predicted"/>
<accession>A0A6L6GE66</accession>
<sequence length="138" mass="16183">MKIQKNYLIKDLSLKTGLSTDTIRFYEKKNLLQPTFRGSNNYRYYDEKTLNKLIFIKRCRALEISLNEITYLLELEQNPAQSCSAVNKLIDDHIQQVSDKINELKKFQTQLIELRSTCNTDSRIDDCQILKQLEAKSS</sequence>
<dbReference type="GO" id="GO:0003677">
    <property type="term" value="F:DNA binding"/>
    <property type="evidence" value="ECO:0007669"/>
    <property type="project" value="UniProtKB-KW"/>
</dbReference>
<keyword evidence="1" id="KW-0805">Transcription regulation</keyword>
<evidence type="ECO:0000259" key="4">
    <source>
        <dbReference type="PROSITE" id="PS50937"/>
    </source>
</evidence>
<dbReference type="InterPro" id="IPR047057">
    <property type="entry name" value="MerR_fam"/>
</dbReference>
<evidence type="ECO:0000313" key="5">
    <source>
        <dbReference type="EMBL" id="MTD10818.1"/>
    </source>
</evidence>
<dbReference type="Gene3D" id="1.10.1660.10">
    <property type="match status" value="1"/>
</dbReference>
<name>A0A6L6GE66_9GAMM</name>
<dbReference type="InterPro" id="IPR009061">
    <property type="entry name" value="DNA-bd_dom_put_sf"/>
</dbReference>
<dbReference type="GO" id="GO:0003700">
    <property type="term" value="F:DNA-binding transcription factor activity"/>
    <property type="evidence" value="ECO:0007669"/>
    <property type="project" value="InterPro"/>
</dbReference>
<dbReference type="GO" id="GO:0045893">
    <property type="term" value="P:positive regulation of DNA-templated transcription"/>
    <property type="evidence" value="ECO:0007669"/>
    <property type="project" value="InterPro"/>
</dbReference>
<keyword evidence="3" id="KW-0804">Transcription</keyword>
<feature type="domain" description="HTH merR-type" evidence="4">
    <location>
        <begin position="6"/>
        <end position="75"/>
    </location>
</feature>
<evidence type="ECO:0000256" key="2">
    <source>
        <dbReference type="ARBA" id="ARBA00023125"/>
    </source>
</evidence>
<dbReference type="PROSITE" id="PS50937">
    <property type="entry name" value="HTH_MERR_2"/>
    <property type="match status" value="1"/>
</dbReference>
<dbReference type="RefSeq" id="WP_154772436.1">
    <property type="nucleotide sequence ID" value="NZ_JAXHPG010000005.1"/>
</dbReference>
<dbReference type="InterPro" id="IPR000551">
    <property type="entry name" value="MerR-type_HTH_dom"/>
</dbReference>
<protein>
    <submittedName>
        <fullName evidence="5">MerR family transcriptional regulator</fullName>
    </submittedName>
</protein>
<reference evidence="5 6" key="1">
    <citation type="submission" date="2019-11" db="EMBL/GenBank/DDBJ databases">
        <authorList>
            <person name="An D."/>
        </authorList>
    </citation>
    <scope>NUCLEOTIDE SEQUENCE [LARGE SCALE GENOMIC DNA]</scope>
    <source>
        <strain evidence="5 6">YIM 103518</strain>
    </source>
</reference>
<dbReference type="Pfam" id="PF00376">
    <property type="entry name" value="MerR"/>
    <property type="match status" value="1"/>
</dbReference>
<evidence type="ECO:0000313" key="6">
    <source>
        <dbReference type="Proteomes" id="UP000473854"/>
    </source>
</evidence>
<dbReference type="PANTHER" id="PTHR30204:SF92">
    <property type="entry name" value="HTH-TYPE TRANSCRIPTIONAL REGULATOR ZNTR"/>
    <property type="match status" value="1"/>
</dbReference>
<dbReference type="Pfam" id="PF09278">
    <property type="entry name" value="MerR-DNA-bind"/>
    <property type="match status" value="1"/>
</dbReference>
<dbReference type="GO" id="GO:0046872">
    <property type="term" value="F:metal ion binding"/>
    <property type="evidence" value="ECO:0007669"/>
    <property type="project" value="InterPro"/>
</dbReference>
<gene>
    <name evidence="5" type="ORF">GIX10_05070</name>
</gene>
<keyword evidence="2" id="KW-0238">DNA-binding</keyword>
<dbReference type="SMART" id="SM00422">
    <property type="entry name" value="HTH_MERR"/>
    <property type="match status" value="1"/>
</dbReference>
<comment type="caution">
    <text evidence="5">The sequence shown here is derived from an EMBL/GenBank/DDBJ whole genome shotgun (WGS) entry which is preliminary data.</text>
</comment>
<dbReference type="EMBL" id="WLYL01000011">
    <property type="protein sequence ID" value="MTD10818.1"/>
    <property type="molecule type" value="Genomic_DNA"/>
</dbReference>
<dbReference type="SUPFAM" id="SSF46955">
    <property type="entry name" value="Putative DNA-binding domain"/>
    <property type="match status" value="1"/>
</dbReference>
<dbReference type="InterPro" id="IPR011791">
    <property type="entry name" value="CadR-PbrR"/>
</dbReference>
<dbReference type="PANTHER" id="PTHR30204">
    <property type="entry name" value="REDOX-CYCLING DRUG-SENSING TRANSCRIPTIONAL ACTIVATOR SOXR"/>
    <property type="match status" value="1"/>
</dbReference>
<organism evidence="5 6">
    <name type="scientific">Acinetobacter faecalis</name>
    <dbReference type="NCBI Taxonomy" id="2665161"/>
    <lineage>
        <taxon>Bacteria</taxon>
        <taxon>Pseudomonadati</taxon>
        <taxon>Pseudomonadota</taxon>
        <taxon>Gammaproteobacteria</taxon>
        <taxon>Moraxellales</taxon>
        <taxon>Moraxellaceae</taxon>
        <taxon>Acinetobacter</taxon>
    </lineage>
</organism>
<dbReference type="Proteomes" id="UP000473854">
    <property type="component" value="Unassembled WGS sequence"/>
</dbReference>
<dbReference type="CDD" id="cd04784">
    <property type="entry name" value="HTH_CadR-PbrR"/>
    <property type="match status" value="1"/>
</dbReference>
<dbReference type="InterPro" id="IPR015358">
    <property type="entry name" value="Tscrpt_reg_MerR_DNA-bd"/>
</dbReference>